<keyword evidence="1" id="KW-0378">Hydrolase</keyword>
<dbReference type="Proteomes" id="UP001157017">
    <property type="component" value="Unassembled WGS sequence"/>
</dbReference>
<dbReference type="InterPro" id="IPR022790">
    <property type="entry name" value="GH26_dom"/>
</dbReference>
<evidence type="ECO:0000313" key="5">
    <source>
        <dbReference type="EMBL" id="GMA86777.1"/>
    </source>
</evidence>
<dbReference type="EMBL" id="BSUZ01000001">
    <property type="protein sequence ID" value="GMA86777.1"/>
    <property type="molecule type" value="Genomic_DNA"/>
</dbReference>
<dbReference type="SUPFAM" id="SSF51445">
    <property type="entry name" value="(Trans)glycosidases"/>
    <property type="match status" value="1"/>
</dbReference>
<sequence length="311" mass="33728">MPADLDTRTPCLDESSSLTTLQTAGYLLGRTLPCAVLHDENAPTWATWSDPWVTHMPRDQTQYQWASWLAASSARTVVLAQNLVPAEAPDDWRTRGAAGEYDGYVRDLGANLVARGFGRAVIRLAPKANGDWAKDSVGSTAADWSAWRRYWARAANVLRATPGSDFDVEWSLNAGYRNLPLDQIYPGDQAVDVVGISMLDSAPTAVGAAQPARWQYQKAVAGGLDTQVAFARTHGKPIAFSEWAALPTSRADGAGDDAYYADQISALVRGVPTRYQAYVNTPNGSVLRLQDASGVRASWKRHYGVTGDALR</sequence>
<evidence type="ECO:0000256" key="3">
    <source>
        <dbReference type="PROSITE-ProRule" id="PRU01100"/>
    </source>
</evidence>
<evidence type="ECO:0000256" key="1">
    <source>
        <dbReference type="ARBA" id="ARBA00022801"/>
    </source>
</evidence>
<evidence type="ECO:0000259" key="4">
    <source>
        <dbReference type="PROSITE" id="PS51764"/>
    </source>
</evidence>
<gene>
    <name evidence="5" type="ORF">GCM10025868_20270</name>
</gene>
<evidence type="ECO:0000256" key="2">
    <source>
        <dbReference type="ARBA" id="ARBA00023295"/>
    </source>
</evidence>
<feature type="domain" description="GH26" evidence="4">
    <location>
        <begin position="1"/>
        <end position="308"/>
    </location>
</feature>
<comment type="caution">
    <text evidence="5">The sequence shown here is derived from an EMBL/GenBank/DDBJ whole genome shotgun (WGS) entry which is preliminary data.</text>
</comment>
<comment type="caution">
    <text evidence="3">Lacks conserved residue(s) required for the propagation of feature annotation.</text>
</comment>
<protein>
    <recommendedName>
        <fullName evidence="4">GH26 domain-containing protein</fullName>
    </recommendedName>
</protein>
<organism evidence="5 6">
    <name type="scientific">Angustibacter aerolatus</name>
    <dbReference type="NCBI Taxonomy" id="1162965"/>
    <lineage>
        <taxon>Bacteria</taxon>
        <taxon>Bacillati</taxon>
        <taxon>Actinomycetota</taxon>
        <taxon>Actinomycetes</taxon>
        <taxon>Kineosporiales</taxon>
        <taxon>Kineosporiaceae</taxon>
    </lineage>
</organism>
<evidence type="ECO:0000313" key="6">
    <source>
        <dbReference type="Proteomes" id="UP001157017"/>
    </source>
</evidence>
<keyword evidence="6" id="KW-1185">Reference proteome</keyword>
<dbReference type="PROSITE" id="PS51764">
    <property type="entry name" value="GH26"/>
    <property type="match status" value="1"/>
</dbReference>
<dbReference type="Gene3D" id="3.20.20.80">
    <property type="entry name" value="Glycosidases"/>
    <property type="match status" value="1"/>
</dbReference>
<proteinExistence type="inferred from homology"/>
<comment type="similarity">
    <text evidence="3">Belongs to the glycosyl hydrolase 26 family.</text>
</comment>
<name>A0ABQ6JIT5_9ACTN</name>
<dbReference type="InterPro" id="IPR017853">
    <property type="entry name" value="GH"/>
</dbReference>
<accession>A0ABQ6JIT5</accession>
<reference evidence="6" key="1">
    <citation type="journal article" date="2019" name="Int. J. Syst. Evol. Microbiol.">
        <title>The Global Catalogue of Microorganisms (GCM) 10K type strain sequencing project: providing services to taxonomists for standard genome sequencing and annotation.</title>
        <authorList>
            <consortium name="The Broad Institute Genomics Platform"/>
            <consortium name="The Broad Institute Genome Sequencing Center for Infectious Disease"/>
            <person name="Wu L."/>
            <person name="Ma J."/>
        </authorList>
    </citation>
    <scope>NUCLEOTIDE SEQUENCE [LARGE SCALE GENOMIC DNA]</scope>
    <source>
        <strain evidence="6">NBRC 108730</strain>
    </source>
</reference>
<keyword evidence="2" id="KW-0326">Glycosidase</keyword>